<comment type="caution">
    <text evidence="2">The sequence shown here is derived from an EMBL/GenBank/DDBJ whole genome shotgun (WGS) entry which is preliminary data.</text>
</comment>
<proteinExistence type="predicted"/>
<feature type="transmembrane region" description="Helical" evidence="1">
    <location>
        <begin position="47"/>
        <end position="65"/>
    </location>
</feature>
<evidence type="ECO:0000313" key="3">
    <source>
        <dbReference type="Proteomes" id="UP001597511"/>
    </source>
</evidence>
<feature type="transmembrane region" description="Helical" evidence="1">
    <location>
        <begin position="176"/>
        <end position="204"/>
    </location>
</feature>
<keyword evidence="3" id="KW-1185">Reference proteome</keyword>
<feature type="transmembrane region" description="Helical" evidence="1">
    <location>
        <begin position="113"/>
        <end position="130"/>
    </location>
</feature>
<feature type="transmembrane region" description="Helical" evidence="1">
    <location>
        <begin position="20"/>
        <end position="40"/>
    </location>
</feature>
<feature type="transmembrane region" description="Helical" evidence="1">
    <location>
        <begin position="423"/>
        <end position="441"/>
    </location>
</feature>
<evidence type="ECO:0000256" key="1">
    <source>
        <dbReference type="SAM" id="Phobius"/>
    </source>
</evidence>
<feature type="transmembrane region" description="Helical" evidence="1">
    <location>
        <begin position="385"/>
        <end position="403"/>
    </location>
</feature>
<feature type="transmembrane region" description="Helical" evidence="1">
    <location>
        <begin position="360"/>
        <end position="380"/>
    </location>
</feature>
<protein>
    <recommendedName>
        <fullName evidence="4">Peptidoglycan/LPS O-acetylase OafA/YrhL, contains acyltransferase and SGNH-hydrolase domains</fullName>
    </recommendedName>
</protein>
<dbReference type="RefSeq" id="WP_386100273.1">
    <property type="nucleotide sequence ID" value="NZ_JBHUOZ010000003.1"/>
</dbReference>
<organism evidence="2 3">
    <name type="scientific">Terrimonas rubra</name>
    <dbReference type="NCBI Taxonomy" id="1035890"/>
    <lineage>
        <taxon>Bacteria</taxon>
        <taxon>Pseudomonadati</taxon>
        <taxon>Bacteroidota</taxon>
        <taxon>Chitinophagia</taxon>
        <taxon>Chitinophagales</taxon>
        <taxon>Chitinophagaceae</taxon>
        <taxon>Terrimonas</taxon>
    </lineage>
</organism>
<gene>
    <name evidence="2" type="ORF">ACFS6H_14545</name>
</gene>
<keyword evidence="1" id="KW-0472">Membrane</keyword>
<feature type="transmembrane region" description="Helical" evidence="1">
    <location>
        <begin position="224"/>
        <end position="247"/>
    </location>
</feature>
<feature type="transmembrane region" description="Helical" evidence="1">
    <location>
        <begin position="336"/>
        <end position="354"/>
    </location>
</feature>
<reference evidence="3" key="1">
    <citation type="journal article" date="2019" name="Int. J. Syst. Evol. Microbiol.">
        <title>The Global Catalogue of Microorganisms (GCM) 10K type strain sequencing project: providing services to taxonomists for standard genome sequencing and annotation.</title>
        <authorList>
            <consortium name="The Broad Institute Genomics Platform"/>
            <consortium name="The Broad Institute Genome Sequencing Center for Infectious Disease"/>
            <person name="Wu L."/>
            <person name="Ma J."/>
        </authorList>
    </citation>
    <scope>NUCLEOTIDE SEQUENCE [LARGE SCALE GENOMIC DNA]</scope>
    <source>
        <strain evidence="3">KCTC 23299</strain>
    </source>
</reference>
<feature type="transmembrane region" description="Helical" evidence="1">
    <location>
        <begin position="292"/>
        <end position="316"/>
    </location>
</feature>
<feature type="transmembrane region" description="Helical" evidence="1">
    <location>
        <begin position="71"/>
        <end position="87"/>
    </location>
</feature>
<sequence length="464" mass="53902">MTRKLFFTDQQQPLVANIKWLVIFCFLLRLVLFFTSFVSAELGESRIFINSNFFVLTTGIWGAYFLARKKWLPFVIIAAFVFTDLLLKSDIKISLDYYLSYIIDKNTDTIKTWTDRFFMAGYFILIPLLYGKAEGIKGRKAWLYTFLIGIVTIVTVENANLGILERMDVTGAWQEVLYYLLLSILYTIKDIAFLLAFLHLLFRVKNRLHFLHLPAEISMERKQFFPAFFVGYSVFVFSAMTLAFTFIKMSFSFFFNSNWFIYFEAACIALPILVSAYFIGNAIQRRNEHLGNYYGFFAFISWTPVVNIIGYLVMAFVEMKSWVKAKPNDLAGKQRLLHTVLSCLFILALYLWMFRNTPGYSDVISGTILYSIVTFILAYFNRKVLLMAILASCYYIVSDALALSKYYDDPIWKLLGDKLEMESLLLVIFYSVIHYGIFYIVHKALYRETDISDSLPAETITVTE</sequence>
<evidence type="ECO:0000313" key="2">
    <source>
        <dbReference type="EMBL" id="MFD2920940.1"/>
    </source>
</evidence>
<keyword evidence="1" id="KW-0812">Transmembrane</keyword>
<feature type="transmembrane region" description="Helical" evidence="1">
    <location>
        <begin position="259"/>
        <end position="280"/>
    </location>
</feature>
<accession>A0ABW6A6C8</accession>
<evidence type="ECO:0008006" key="4">
    <source>
        <dbReference type="Google" id="ProtNLM"/>
    </source>
</evidence>
<feature type="transmembrane region" description="Helical" evidence="1">
    <location>
        <begin position="142"/>
        <end position="164"/>
    </location>
</feature>
<dbReference type="EMBL" id="JBHUOZ010000003">
    <property type="protein sequence ID" value="MFD2920940.1"/>
    <property type="molecule type" value="Genomic_DNA"/>
</dbReference>
<name>A0ABW6A6C8_9BACT</name>
<dbReference type="Proteomes" id="UP001597511">
    <property type="component" value="Unassembled WGS sequence"/>
</dbReference>
<keyword evidence="1" id="KW-1133">Transmembrane helix</keyword>